<dbReference type="Proteomes" id="UP001634393">
    <property type="component" value="Unassembled WGS sequence"/>
</dbReference>
<evidence type="ECO:0000313" key="3">
    <source>
        <dbReference type="Proteomes" id="UP001634393"/>
    </source>
</evidence>
<feature type="domain" description="DNAJ-containing protein X-domain" evidence="1">
    <location>
        <begin position="26"/>
        <end position="207"/>
    </location>
</feature>
<evidence type="ECO:0000313" key="2">
    <source>
        <dbReference type="EMBL" id="KAL3834223.1"/>
    </source>
</evidence>
<keyword evidence="3" id="KW-1185">Reference proteome</keyword>
<protein>
    <recommendedName>
        <fullName evidence="1">DNAJ-containing protein X-domain domain-containing protein</fullName>
    </recommendedName>
</protein>
<name>A0ABD3TCV9_9LAMI</name>
<dbReference type="PANTHER" id="PTHR44094">
    <property type="entry name" value="DNAJ HEAT SHOCK N-TERMINAL DOMAIN-CONTAINING PROTEIN"/>
    <property type="match status" value="1"/>
</dbReference>
<dbReference type="Pfam" id="PF14308">
    <property type="entry name" value="DnaJ-X"/>
    <property type="match status" value="1"/>
</dbReference>
<dbReference type="EMBL" id="JBJXBP010000004">
    <property type="protein sequence ID" value="KAL3834223.1"/>
    <property type="molecule type" value="Genomic_DNA"/>
</dbReference>
<reference evidence="2 3" key="1">
    <citation type="submission" date="2024-12" db="EMBL/GenBank/DDBJ databases">
        <title>The unique morphological basis and parallel evolutionary history of personate flowers in Penstemon.</title>
        <authorList>
            <person name="Depatie T.H."/>
            <person name="Wessinger C.A."/>
        </authorList>
    </citation>
    <scope>NUCLEOTIDE SEQUENCE [LARGE SCALE GENOMIC DNA]</scope>
    <source>
        <strain evidence="2">WTNN_2</strain>
        <tissue evidence="2">Leaf</tissue>
    </source>
</reference>
<dbReference type="InterPro" id="IPR052423">
    <property type="entry name" value="EMIR"/>
</dbReference>
<proteinExistence type="predicted"/>
<comment type="caution">
    <text evidence="2">The sequence shown here is derived from an EMBL/GenBank/DDBJ whole genome shotgun (WGS) entry which is preliminary data.</text>
</comment>
<dbReference type="PANTHER" id="PTHR44094:SF17">
    <property type="entry name" value="CHAPERONE PROTEIN DNAJ 10"/>
    <property type="match status" value="1"/>
</dbReference>
<organism evidence="2 3">
    <name type="scientific">Penstemon smallii</name>
    <dbReference type="NCBI Taxonomy" id="265156"/>
    <lineage>
        <taxon>Eukaryota</taxon>
        <taxon>Viridiplantae</taxon>
        <taxon>Streptophyta</taxon>
        <taxon>Embryophyta</taxon>
        <taxon>Tracheophyta</taxon>
        <taxon>Spermatophyta</taxon>
        <taxon>Magnoliopsida</taxon>
        <taxon>eudicotyledons</taxon>
        <taxon>Gunneridae</taxon>
        <taxon>Pentapetalae</taxon>
        <taxon>asterids</taxon>
        <taxon>lamiids</taxon>
        <taxon>Lamiales</taxon>
        <taxon>Plantaginaceae</taxon>
        <taxon>Cheloneae</taxon>
        <taxon>Penstemon</taxon>
    </lineage>
</organism>
<evidence type="ECO:0000259" key="1">
    <source>
        <dbReference type="Pfam" id="PF14308"/>
    </source>
</evidence>
<accession>A0ABD3TCV9</accession>
<gene>
    <name evidence="2" type="ORF">ACJIZ3_008959</name>
</gene>
<sequence>MKSDESLRKTEGFDQEKYQHKMRNFQKEREEKLTGILKNRLNLYVQGNKEEFIRCAQAQVSRLSDVAYGVELLSIIGYVYANEAAQELGKKVTYLGVPFVAEWLRNVGHTWKSNFSFVKSEFSILLQLNGIRIRNGKGHYTEEELAEYLDSYEKAMTDGVWKEGVVDIEETLSRVCQTILQDNNAKKEELCLRAEGLKILGNIFQEVLCEWKCSTTSWGVAGCTKNLKKSD</sequence>
<dbReference type="AlphaFoldDB" id="A0ABD3TCV9"/>
<dbReference type="InterPro" id="IPR026894">
    <property type="entry name" value="DnaJ_X"/>
</dbReference>